<reference evidence="4" key="2">
    <citation type="submission" date="2019-10" db="EMBL/GenBank/DDBJ databases">
        <title>Conservation and host-specific expression of non-tandemly repeated heterogenous ribosome RNA gene in arbuscular mycorrhizal fungi.</title>
        <authorList>
            <person name="Maeda T."/>
            <person name="Kobayashi Y."/>
            <person name="Nakagawa T."/>
            <person name="Ezawa T."/>
            <person name="Yamaguchi K."/>
            <person name="Bino T."/>
            <person name="Nishimoto Y."/>
            <person name="Shigenobu S."/>
            <person name="Kawaguchi M."/>
        </authorList>
    </citation>
    <scope>NUCLEOTIDE SEQUENCE</scope>
    <source>
        <strain evidence="4">HR1</strain>
    </source>
</reference>
<dbReference type="EMBL" id="BEXD01003901">
    <property type="protein sequence ID" value="GBC03692.1"/>
    <property type="molecule type" value="Genomic_DNA"/>
</dbReference>
<feature type="compositionally biased region" description="Pro residues" evidence="1">
    <location>
        <begin position="75"/>
        <end position="90"/>
    </location>
</feature>
<proteinExistence type="predicted"/>
<organism evidence="3 5">
    <name type="scientific">Rhizophagus clarus</name>
    <dbReference type="NCBI Taxonomy" id="94130"/>
    <lineage>
        <taxon>Eukaryota</taxon>
        <taxon>Fungi</taxon>
        <taxon>Fungi incertae sedis</taxon>
        <taxon>Mucoromycota</taxon>
        <taxon>Glomeromycotina</taxon>
        <taxon>Glomeromycetes</taxon>
        <taxon>Glomerales</taxon>
        <taxon>Glomeraceae</taxon>
        <taxon>Rhizophagus</taxon>
    </lineage>
</organism>
<dbReference type="STRING" id="94130.A0A2Z6S4S6"/>
<comment type="caution">
    <text evidence="3">The sequence shown here is derived from an EMBL/GenBank/DDBJ whole genome shotgun (WGS) entry which is preliminary data.</text>
</comment>
<feature type="region of interest" description="Disordered" evidence="1">
    <location>
        <begin position="32"/>
        <end position="134"/>
    </location>
</feature>
<feature type="compositionally biased region" description="Low complexity" evidence="1">
    <location>
        <begin position="416"/>
        <end position="438"/>
    </location>
</feature>
<sequence>MIKLYKIILTLTVLTVVVSNILVNAQGIFPTTTSTTLKQPPPPPKTPDPPPKTTPPFPPPPPPPPKTTETTTTPLLPPPPLTTEPPPPLPKTTDTTPPQITPKQPPPPITTETLIFTPTPSLTSAPVTPSQNTQLCTTSKDCDNTMFCNQGKCQLRGLLGYKCVNKDGCLNELICNNKGFCQYKNNGPIKSHSYDVKKAAITGGIIVGIFIASGFIFVVYRGFKKREERKGRELTSSIYSTDGTAEFDPIYPFSERSNSFSGSKPTSPSHVPTTNHYDPLPPAGSGGFVGGPGPRQGYYNYYNNDYNGGGYMRQNENEVTKRTINLLQQTRGNVMIAPHAPPHIPHAQHAQHPPLPSHPPHLQQNYNWNYGVPGTQPAPSAQQQLMMNQDGLFPVPSIKRNGGLIPNNMNKDIKKNLNNKNNKNNFPSSSNSSYSTEENTSKRKLSPNVNSSDKQKKTQNLRDLNSVGSTTSNTSESSIYNVESIYDTYARESMFKPKTLEAKLSQEDLSKNNTTINQNTSKPIGRSRSRTFGHADGSKPLQSIKSSTVEEQKNVSRGLNGINENDEI</sequence>
<evidence type="ECO:0000313" key="5">
    <source>
        <dbReference type="Proteomes" id="UP000247702"/>
    </source>
</evidence>
<feature type="compositionally biased region" description="Pro residues" evidence="1">
    <location>
        <begin position="39"/>
        <end position="66"/>
    </location>
</feature>
<feature type="compositionally biased region" description="Polar residues" evidence="1">
    <location>
        <begin position="114"/>
        <end position="134"/>
    </location>
</feature>
<keyword evidence="5" id="KW-1185">Reference proteome</keyword>
<evidence type="ECO:0000313" key="3">
    <source>
        <dbReference type="EMBL" id="GBC03692.1"/>
    </source>
</evidence>
<keyword evidence="2" id="KW-0812">Transmembrane</keyword>
<keyword evidence="2" id="KW-1133">Transmembrane helix</keyword>
<keyword evidence="2" id="KW-0472">Membrane</keyword>
<name>A0A2Z6S4S6_9GLOM</name>
<feature type="compositionally biased region" description="Polar residues" evidence="1">
    <location>
        <begin position="513"/>
        <end position="522"/>
    </location>
</feature>
<evidence type="ECO:0000256" key="1">
    <source>
        <dbReference type="SAM" id="MobiDB-lite"/>
    </source>
</evidence>
<dbReference type="EMBL" id="BLAL01000044">
    <property type="protein sequence ID" value="GES79466.1"/>
    <property type="molecule type" value="Genomic_DNA"/>
</dbReference>
<feature type="region of interest" description="Disordered" evidence="1">
    <location>
        <begin position="513"/>
        <end position="568"/>
    </location>
</feature>
<reference evidence="3 5" key="1">
    <citation type="submission" date="2017-11" db="EMBL/GenBank/DDBJ databases">
        <title>The genome of Rhizophagus clarus HR1 reveals common genetic basis of auxotrophy among arbuscular mycorrhizal fungi.</title>
        <authorList>
            <person name="Kobayashi Y."/>
        </authorList>
    </citation>
    <scope>NUCLEOTIDE SEQUENCE [LARGE SCALE GENOMIC DNA]</scope>
    <source>
        <strain evidence="3 5">HR1</strain>
    </source>
</reference>
<dbReference type="AlphaFoldDB" id="A0A2Z6S4S6"/>
<feature type="compositionally biased region" description="Polar residues" evidence="1">
    <location>
        <begin position="461"/>
        <end position="476"/>
    </location>
</feature>
<feature type="transmembrane region" description="Helical" evidence="2">
    <location>
        <begin position="199"/>
        <end position="220"/>
    </location>
</feature>
<feature type="compositionally biased region" description="Pro residues" evidence="1">
    <location>
        <begin position="99"/>
        <end position="109"/>
    </location>
</feature>
<dbReference type="Proteomes" id="UP000615446">
    <property type="component" value="Unassembled WGS sequence"/>
</dbReference>
<protein>
    <submittedName>
        <fullName evidence="3">Uncharacterized protein</fullName>
    </submittedName>
</protein>
<accession>A0A2Z6S4S6</accession>
<gene>
    <name evidence="4" type="ORF">RCL2_000676800</name>
    <name evidence="3" type="ORF">RclHR1_05270001</name>
</gene>
<evidence type="ECO:0000313" key="4">
    <source>
        <dbReference type="EMBL" id="GES79466.1"/>
    </source>
</evidence>
<dbReference type="OrthoDB" id="2436626at2759"/>
<evidence type="ECO:0000256" key="2">
    <source>
        <dbReference type="SAM" id="Phobius"/>
    </source>
</evidence>
<dbReference type="Proteomes" id="UP000247702">
    <property type="component" value="Unassembled WGS sequence"/>
</dbReference>
<feature type="region of interest" description="Disordered" evidence="1">
    <location>
        <begin position="397"/>
        <end position="476"/>
    </location>
</feature>